<feature type="signal peptide" evidence="1">
    <location>
        <begin position="1"/>
        <end position="21"/>
    </location>
</feature>
<gene>
    <name evidence="3" type="ORF">GCM10009107_14070</name>
</gene>
<reference evidence="4" key="1">
    <citation type="journal article" date="2019" name="Int. J. Syst. Evol. Microbiol.">
        <title>The Global Catalogue of Microorganisms (GCM) 10K type strain sequencing project: providing services to taxonomists for standard genome sequencing and annotation.</title>
        <authorList>
            <consortium name="The Broad Institute Genomics Platform"/>
            <consortium name="The Broad Institute Genome Sequencing Center for Infectious Disease"/>
            <person name="Wu L."/>
            <person name="Ma J."/>
        </authorList>
    </citation>
    <scope>NUCLEOTIDE SEQUENCE [LARGE SCALE GENOMIC DNA]</scope>
    <source>
        <strain evidence="4">JCM 15503</strain>
    </source>
</reference>
<accession>A0ABP3V1Y0</accession>
<dbReference type="InterPro" id="IPR016187">
    <property type="entry name" value="CTDL_fold"/>
</dbReference>
<feature type="domain" description="Sulfatase-modifying factor enzyme-like" evidence="2">
    <location>
        <begin position="29"/>
        <end position="249"/>
    </location>
</feature>
<evidence type="ECO:0000313" key="4">
    <source>
        <dbReference type="Proteomes" id="UP001500279"/>
    </source>
</evidence>
<evidence type="ECO:0000256" key="1">
    <source>
        <dbReference type="SAM" id="SignalP"/>
    </source>
</evidence>
<proteinExistence type="predicted"/>
<dbReference type="InterPro" id="IPR042095">
    <property type="entry name" value="SUMF_sf"/>
</dbReference>
<dbReference type="InterPro" id="IPR005532">
    <property type="entry name" value="SUMF_dom"/>
</dbReference>
<dbReference type="Proteomes" id="UP001500279">
    <property type="component" value="Unassembled WGS sequence"/>
</dbReference>
<dbReference type="Gene3D" id="3.90.1580.10">
    <property type="entry name" value="paralog of FGE (formylglycine-generating enzyme)"/>
    <property type="match status" value="1"/>
</dbReference>
<dbReference type="EMBL" id="BAAAEW010000006">
    <property type="protein sequence ID" value="GAA0746504.1"/>
    <property type="molecule type" value="Genomic_DNA"/>
</dbReference>
<comment type="caution">
    <text evidence="3">The sequence shown here is derived from an EMBL/GenBank/DDBJ whole genome shotgun (WGS) entry which is preliminary data.</text>
</comment>
<protein>
    <submittedName>
        <fullName evidence="3">Formylglycine-generating enzyme family protein</fullName>
    </submittedName>
</protein>
<dbReference type="PANTHER" id="PTHR23150:SF19">
    <property type="entry name" value="FORMYLGLYCINE-GENERATING ENZYME"/>
    <property type="match status" value="1"/>
</dbReference>
<dbReference type="PANTHER" id="PTHR23150">
    <property type="entry name" value="SULFATASE MODIFYING FACTOR 1, 2"/>
    <property type="match status" value="1"/>
</dbReference>
<evidence type="ECO:0000259" key="2">
    <source>
        <dbReference type="Pfam" id="PF03781"/>
    </source>
</evidence>
<keyword evidence="1" id="KW-0732">Signal</keyword>
<feature type="chain" id="PRO_5046891813" evidence="1">
    <location>
        <begin position="22"/>
        <end position="253"/>
    </location>
</feature>
<sequence length="253" mass="27663">MKSAMAFSLLAAALGASAARAEEVAATIEMVRVPGGCYKMGTQGYEKHEQPIHNVCVSDFEIGKYEVTQAQWRAVMGVNPSKFAGCGDNCPVDKVSWLQAQEFVQKLSAQGKGMFRLPTEAEWEYACRSGGKDETWPGGVGASELGEVAWFNKAEAGKQTHPVGTKKANGLGLHDMAGNVWEWVQDKFVSPYPTAVENNPKIESGGEEKRVMRGGSWDGKAPYVRCGIRNRYDINFVDSDGRVGVRVLREIPR</sequence>
<dbReference type="Pfam" id="PF03781">
    <property type="entry name" value="FGE-sulfatase"/>
    <property type="match status" value="1"/>
</dbReference>
<organism evidence="3 4">
    <name type="scientific">Ideonella azotifigens</name>
    <dbReference type="NCBI Taxonomy" id="513160"/>
    <lineage>
        <taxon>Bacteria</taxon>
        <taxon>Pseudomonadati</taxon>
        <taxon>Pseudomonadota</taxon>
        <taxon>Betaproteobacteria</taxon>
        <taxon>Burkholderiales</taxon>
        <taxon>Sphaerotilaceae</taxon>
        <taxon>Ideonella</taxon>
    </lineage>
</organism>
<dbReference type="SUPFAM" id="SSF56436">
    <property type="entry name" value="C-type lectin-like"/>
    <property type="match status" value="1"/>
</dbReference>
<dbReference type="InterPro" id="IPR051043">
    <property type="entry name" value="Sulfatase_Mod_Factor_Kinase"/>
</dbReference>
<evidence type="ECO:0000313" key="3">
    <source>
        <dbReference type="EMBL" id="GAA0746504.1"/>
    </source>
</evidence>
<name>A0ABP3V1Y0_9BURK</name>
<keyword evidence="4" id="KW-1185">Reference proteome</keyword>